<comment type="caution">
    <text evidence="2">The sequence shown here is derived from an EMBL/GenBank/DDBJ whole genome shotgun (WGS) entry which is preliminary data.</text>
</comment>
<reference evidence="2 3" key="1">
    <citation type="submission" date="2020-03" db="EMBL/GenBank/DDBJ databases">
        <title>Soil Listeria distribution.</title>
        <authorList>
            <person name="Liao J."/>
            <person name="Wiedmann M."/>
        </authorList>
    </citation>
    <scope>NUCLEOTIDE SEQUENCE [LARGE SCALE GENOMIC DNA]</scope>
    <source>
        <strain evidence="2 3">FSL L7-0741</strain>
    </source>
</reference>
<evidence type="ECO:0000313" key="3">
    <source>
        <dbReference type="Proteomes" id="UP000535908"/>
    </source>
</evidence>
<dbReference type="AlphaFoldDB" id="A0A7X1CPF1"/>
<dbReference type="RefSeq" id="WP_036066617.1">
    <property type="nucleotide sequence ID" value="NZ_JAARRE010000005.1"/>
</dbReference>
<feature type="transmembrane region" description="Helical" evidence="1">
    <location>
        <begin position="35"/>
        <end position="57"/>
    </location>
</feature>
<gene>
    <name evidence="2" type="ORF">HCA69_06105</name>
</gene>
<name>A0A7X1CPF1_9LIST</name>
<keyword evidence="1" id="KW-0472">Membrane</keyword>
<protein>
    <submittedName>
        <fullName evidence="2">Uncharacterized protein</fullName>
    </submittedName>
</protein>
<sequence>MKKTILTIGISLFVLLSFMDIMLLNDVNTSTIVGALILGVAQTLIVLIPIVIIILLVKMIKKRGTN</sequence>
<keyword evidence="1" id="KW-1133">Transmembrane helix</keyword>
<organism evidence="2 3">
    <name type="scientific">Listeria grandensis</name>
    <dbReference type="NCBI Taxonomy" id="1494963"/>
    <lineage>
        <taxon>Bacteria</taxon>
        <taxon>Bacillati</taxon>
        <taxon>Bacillota</taxon>
        <taxon>Bacilli</taxon>
        <taxon>Bacillales</taxon>
        <taxon>Listeriaceae</taxon>
        <taxon>Listeria</taxon>
    </lineage>
</organism>
<keyword evidence="1" id="KW-0812">Transmembrane</keyword>
<accession>A0A7X1CPF1</accession>
<dbReference type="EMBL" id="JAARWN010000003">
    <property type="protein sequence ID" value="MBC1935934.1"/>
    <property type="molecule type" value="Genomic_DNA"/>
</dbReference>
<evidence type="ECO:0000256" key="1">
    <source>
        <dbReference type="SAM" id="Phobius"/>
    </source>
</evidence>
<evidence type="ECO:0000313" key="2">
    <source>
        <dbReference type="EMBL" id="MBC1935934.1"/>
    </source>
</evidence>
<proteinExistence type="predicted"/>
<dbReference type="Proteomes" id="UP000535908">
    <property type="component" value="Unassembled WGS sequence"/>
</dbReference>